<protein>
    <recommendedName>
        <fullName evidence="3">RNase H type-1 domain-containing protein</fullName>
    </recommendedName>
</protein>
<dbReference type="Proteomes" id="UP000593568">
    <property type="component" value="Unassembled WGS sequence"/>
</dbReference>
<dbReference type="EMBL" id="JABEZW010000009">
    <property type="protein sequence ID" value="MBA0775911.1"/>
    <property type="molecule type" value="Genomic_DNA"/>
</dbReference>
<comment type="caution">
    <text evidence="1">The sequence shown here is derived from an EMBL/GenBank/DDBJ whole genome shotgun (WGS) entry which is preliminary data.</text>
</comment>
<evidence type="ECO:0000313" key="2">
    <source>
        <dbReference type="Proteomes" id="UP000593568"/>
    </source>
</evidence>
<gene>
    <name evidence="1" type="ORF">Gotri_010996</name>
</gene>
<dbReference type="AlphaFoldDB" id="A0A7J9ESR5"/>
<reference evidence="1 2" key="1">
    <citation type="journal article" date="2019" name="Genome Biol. Evol.">
        <title>Insights into the evolution of the New World diploid cottons (Gossypium, subgenus Houzingenia) based on genome sequencing.</title>
        <authorList>
            <person name="Grover C.E."/>
            <person name="Arick M.A. 2nd"/>
            <person name="Thrash A."/>
            <person name="Conover J.L."/>
            <person name="Sanders W.S."/>
            <person name="Peterson D.G."/>
            <person name="Frelichowski J.E."/>
            <person name="Scheffler J.A."/>
            <person name="Scheffler B.E."/>
            <person name="Wendel J.F."/>
        </authorList>
    </citation>
    <scope>NUCLEOTIDE SEQUENCE [LARGE SCALE GENOMIC DNA]</scope>
    <source>
        <strain evidence="1">8</strain>
        <tissue evidence="1">Leaf</tissue>
    </source>
</reference>
<sequence length="124" mass="14463">MEDVITFIRGYSREYRDLTDNLQHPRPLHVLVTTATMAEAIAVLHGIQFASEWVLRRLFWRDVKVWAGSFSGYCFEFTVRQGNSVAHALAEEGMRRLEDCFWVEDAPMEAKELADVDRRFQQPL</sequence>
<accession>A0A7J9ESR5</accession>
<keyword evidence="2" id="KW-1185">Reference proteome</keyword>
<evidence type="ECO:0008006" key="3">
    <source>
        <dbReference type="Google" id="ProtNLM"/>
    </source>
</evidence>
<organism evidence="1 2">
    <name type="scientific">Gossypium trilobum</name>
    <dbReference type="NCBI Taxonomy" id="34281"/>
    <lineage>
        <taxon>Eukaryota</taxon>
        <taxon>Viridiplantae</taxon>
        <taxon>Streptophyta</taxon>
        <taxon>Embryophyta</taxon>
        <taxon>Tracheophyta</taxon>
        <taxon>Spermatophyta</taxon>
        <taxon>Magnoliopsida</taxon>
        <taxon>eudicotyledons</taxon>
        <taxon>Gunneridae</taxon>
        <taxon>Pentapetalae</taxon>
        <taxon>rosids</taxon>
        <taxon>malvids</taxon>
        <taxon>Malvales</taxon>
        <taxon>Malvaceae</taxon>
        <taxon>Malvoideae</taxon>
        <taxon>Gossypium</taxon>
    </lineage>
</organism>
<name>A0A7J9ESR5_9ROSI</name>
<evidence type="ECO:0000313" key="1">
    <source>
        <dbReference type="EMBL" id="MBA0775911.1"/>
    </source>
</evidence>
<proteinExistence type="predicted"/>